<evidence type="ECO:0000256" key="2">
    <source>
        <dbReference type="ARBA" id="ARBA00022723"/>
    </source>
</evidence>
<dbReference type="InterPro" id="IPR027806">
    <property type="entry name" value="HARBI1_dom"/>
</dbReference>
<evidence type="ECO:0000313" key="4">
    <source>
        <dbReference type="EMBL" id="PWW73868.1"/>
    </source>
</evidence>
<accession>A0A317SHY0</accession>
<feature type="domain" description="DDE Tnp4" evidence="3">
    <location>
        <begin position="164"/>
        <end position="252"/>
    </location>
</feature>
<evidence type="ECO:0000256" key="1">
    <source>
        <dbReference type="ARBA" id="ARBA00001968"/>
    </source>
</evidence>
<dbReference type="GO" id="GO:0046872">
    <property type="term" value="F:metal ion binding"/>
    <property type="evidence" value="ECO:0007669"/>
    <property type="project" value="UniProtKB-KW"/>
</dbReference>
<name>A0A317SHY0_9PEZI</name>
<organism evidence="4 5">
    <name type="scientific">Tuber magnatum</name>
    <name type="common">white Piedmont truffle</name>
    <dbReference type="NCBI Taxonomy" id="42249"/>
    <lineage>
        <taxon>Eukaryota</taxon>
        <taxon>Fungi</taxon>
        <taxon>Dikarya</taxon>
        <taxon>Ascomycota</taxon>
        <taxon>Pezizomycotina</taxon>
        <taxon>Pezizomycetes</taxon>
        <taxon>Pezizales</taxon>
        <taxon>Tuberaceae</taxon>
        <taxon>Tuber</taxon>
    </lineage>
</organism>
<sequence length="257" mass="29449">MPSPSYRERIVKELLVLKVLSRRYLQTRRPIPKTTGGIDLCLNIYRYPTRSELAHRFCTFARMFPTTFNKLVSIIAFSPIFTNPSSNHEQQISVECQLLIALYRFGSYGNGASIRQVALWAEMGEGIVVVLCTKRVLHAILSSGLREIVEEIAIPEWKNGWTMIDGTLILLHTKSAYYGESFFDRKSNYSLNVQIVNTPDRRIIDYAVGFVGSRGDSYCWKGTRLYKEHSTLLGDCCWAWGDAGYPMQEWLLSTFTY</sequence>
<keyword evidence="2" id="KW-0479">Metal-binding</keyword>
<gene>
    <name evidence="4" type="ORF">C7212DRAFT_353599</name>
</gene>
<comment type="cofactor">
    <cofactor evidence="1">
        <name>a divalent metal cation</name>
        <dbReference type="ChEBI" id="CHEBI:60240"/>
    </cofactor>
</comment>
<evidence type="ECO:0000313" key="5">
    <source>
        <dbReference type="Proteomes" id="UP000246991"/>
    </source>
</evidence>
<dbReference type="AlphaFoldDB" id="A0A317SHY0"/>
<protein>
    <recommendedName>
        <fullName evidence="3">DDE Tnp4 domain-containing protein</fullName>
    </recommendedName>
</protein>
<dbReference type="Pfam" id="PF13359">
    <property type="entry name" value="DDE_Tnp_4"/>
    <property type="match status" value="1"/>
</dbReference>
<dbReference type="EMBL" id="PYWC01000072">
    <property type="protein sequence ID" value="PWW73868.1"/>
    <property type="molecule type" value="Genomic_DNA"/>
</dbReference>
<dbReference type="OrthoDB" id="5379756at2759"/>
<dbReference type="Proteomes" id="UP000246991">
    <property type="component" value="Unassembled WGS sequence"/>
</dbReference>
<proteinExistence type="predicted"/>
<evidence type="ECO:0000259" key="3">
    <source>
        <dbReference type="Pfam" id="PF13359"/>
    </source>
</evidence>
<keyword evidence="5" id="KW-1185">Reference proteome</keyword>
<reference evidence="4 5" key="1">
    <citation type="submission" date="2018-03" db="EMBL/GenBank/DDBJ databases">
        <title>Genomes of Pezizomycetes fungi and the evolution of truffles.</title>
        <authorList>
            <person name="Murat C."/>
            <person name="Payen T."/>
            <person name="Noel B."/>
            <person name="Kuo A."/>
            <person name="Martin F.M."/>
        </authorList>
    </citation>
    <scope>NUCLEOTIDE SEQUENCE [LARGE SCALE GENOMIC DNA]</scope>
    <source>
        <strain evidence="4">091103-1</strain>
    </source>
</reference>
<comment type="caution">
    <text evidence="4">The sequence shown here is derived from an EMBL/GenBank/DDBJ whole genome shotgun (WGS) entry which is preliminary data.</text>
</comment>
<dbReference type="STRING" id="42249.A0A317SHY0"/>